<proteinExistence type="predicted"/>
<keyword evidence="1" id="KW-0175">Coiled coil</keyword>
<comment type="caution">
    <text evidence="2">The sequence shown here is derived from an EMBL/GenBank/DDBJ whole genome shotgun (WGS) entry which is preliminary data.</text>
</comment>
<evidence type="ECO:0000313" key="2">
    <source>
        <dbReference type="EMBL" id="PWD98547.1"/>
    </source>
</evidence>
<dbReference type="RefSeq" id="WP_109265300.1">
    <property type="nucleotide sequence ID" value="NZ_QEWP01000013.1"/>
</dbReference>
<sequence>MKKVIFILMIIPLFWQCHSGPSRKELKEQNDSLAQLSAKKDSQMNQMVNTISDIEATLRVIKEKEQIIALKAQQGESGEETAKQINEDIRLIYDLMVQNKERIETLEKQLKQSGVETSRLNKLVSNLNEELKQKNVEIRELNTLLKEKNAEIDDMNYVLTDMEISLDSIKTANEEARSQLKETKDDMYTAYYAIGSRRELKDKNILDREGFLFFGKTELLKDDFDKEYFAEIDIRQTDSIQLFQPKAEVLTSHPAGSFSITTEDSGNQTLVINDKDDFWSISKYLVVEAK</sequence>
<evidence type="ECO:0000313" key="3">
    <source>
        <dbReference type="Proteomes" id="UP000244956"/>
    </source>
</evidence>
<reference evidence="2 3" key="1">
    <citation type="submission" date="2018-05" db="EMBL/GenBank/DDBJ databases">
        <title>Marinilabilia rubrum sp. nov., isolated from saltern sediment.</title>
        <authorList>
            <person name="Zhang R."/>
        </authorList>
    </citation>
    <scope>NUCLEOTIDE SEQUENCE [LARGE SCALE GENOMIC DNA]</scope>
    <source>
        <strain evidence="2 3">WTE16</strain>
    </source>
</reference>
<feature type="coiled-coil region" evidence="1">
    <location>
        <begin position="96"/>
        <end position="186"/>
    </location>
</feature>
<organism evidence="2 3">
    <name type="scientific">Marinilabilia rubra</name>
    <dbReference type="NCBI Taxonomy" id="2162893"/>
    <lineage>
        <taxon>Bacteria</taxon>
        <taxon>Pseudomonadati</taxon>
        <taxon>Bacteroidota</taxon>
        <taxon>Bacteroidia</taxon>
        <taxon>Marinilabiliales</taxon>
        <taxon>Marinilabiliaceae</taxon>
        <taxon>Marinilabilia</taxon>
    </lineage>
</organism>
<gene>
    <name evidence="2" type="ORF">DDZ16_15015</name>
</gene>
<evidence type="ECO:0000256" key="1">
    <source>
        <dbReference type="SAM" id="Coils"/>
    </source>
</evidence>
<dbReference type="EMBL" id="QEWP01000013">
    <property type="protein sequence ID" value="PWD98547.1"/>
    <property type="molecule type" value="Genomic_DNA"/>
</dbReference>
<keyword evidence="3" id="KW-1185">Reference proteome</keyword>
<protein>
    <submittedName>
        <fullName evidence="2">Uncharacterized protein</fullName>
    </submittedName>
</protein>
<accession>A0A2U2B655</accession>
<name>A0A2U2B655_9BACT</name>
<dbReference type="OrthoDB" id="597123at2"/>
<dbReference type="AlphaFoldDB" id="A0A2U2B655"/>
<dbReference type="Proteomes" id="UP000244956">
    <property type="component" value="Unassembled WGS sequence"/>
</dbReference>